<dbReference type="SUPFAM" id="SSF51735">
    <property type="entry name" value="NAD(P)-binding Rossmann-fold domains"/>
    <property type="match status" value="1"/>
</dbReference>
<protein>
    <submittedName>
        <fullName evidence="1">Uncharacterized conserved protein YbjT, contains NAD(P)-binding and DUF2867 domains</fullName>
    </submittedName>
</protein>
<dbReference type="AlphaFoldDB" id="A0A1X7G061"/>
<dbReference type="Gene3D" id="3.40.50.720">
    <property type="entry name" value="NAD(P)-binding Rossmann-like Domain"/>
    <property type="match status" value="1"/>
</dbReference>
<dbReference type="PANTHER" id="PTHR14097:SF7">
    <property type="entry name" value="OXIDOREDUCTASE HTATIP2"/>
    <property type="match status" value="1"/>
</dbReference>
<dbReference type="EMBL" id="LT840185">
    <property type="protein sequence ID" value="SMF61656.1"/>
    <property type="molecule type" value="Genomic_DNA"/>
</dbReference>
<dbReference type="OrthoDB" id="9798632at2"/>
<proteinExistence type="predicted"/>
<sequence>MAKRRIVMIGSTGLIGRQFAARTAGEAELHCLQRSGGGPGTVHVADPEEWPTLSTSLAPDIAVSALGTTMRKAGSEAAFRAVDLDMVAAFAEAARKGGARQMIAVSSIGADAASRNFYLRTKGEMEARLGALGFERLDIFRPGLLRGPRGGDRRAGERIGIALSPLVNLVLRGPLDRYAAIDALDVAAAMAAIADASEPGTFVHHNRDIRRSAHD</sequence>
<gene>
    <name evidence="1" type="ORF">SAMN06295910_0648</name>
</gene>
<organism evidence="1 2">
    <name type="scientific">Allosphingosinicella indica</name>
    <dbReference type="NCBI Taxonomy" id="941907"/>
    <lineage>
        <taxon>Bacteria</taxon>
        <taxon>Pseudomonadati</taxon>
        <taxon>Pseudomonadota</taxon>
        <taxon>Alphaproteobacteria</taxon>
        <taxon>Sphingomonadales</taxon>
        <taxon>Sphingomonadaceae</taxon>
        <taxon>Allosphingosinicella</taxon>
    </lineage>
</organism>
<reference evidence="2" key="1">
    <citation type="submission" date="2017-04" db="EMBL/GenBank/DDBJ databases">
        <authorList>
            <person name="Varghese N."/>
            <person name="Submissions S."/>
        </authorList>
    </citation>
    <scope>NUCLEOTIDE SEQUENCE [LARGE SCALE GENOMIC DNA]</scope>
    <source>
        <strain evidence="2">Dd16</strain>
    </source>
</reference>
<evidence type="ECO:0000313" key="1">
    <source>
        <dbReference type="EMBL" id="SMF61656.1"/>
    </source>
</evidence>
<dbReference type="RefSeq" id="WP_085217492.1">
    <property type="nucleotide sequence ID" value="NZ_LT840185.1"/>
</dbReference>
<evidence type="ECO:0000313" key="2">
    <source>
        <dbReference type="Proteomes" id="UP000192934"/>
    </source>
</evidence>
<dbReference type="STRING" id="941907.SAMN06295910_0648"/>
<dbReference type="Proteomes" id="UP000192934">
    <property type="component" value="Chromosome I"/>
</dbReference>
<keyword evidence="2" id="KW-1185">Reference proteome</keyword>
<name>A0A1X7G061_9SPHN</name>
<dbReference type="InterPro" id="IPR036291">
    <property type="entry name" value="NAD(P)-bd_dom_sf"/>
</dbReference>
<accession>A0A1X7G061</accession>
<dbReference type="PANTHER" id="PTHR14097">
    <property type="entry name" value="OXIDOREDUCTASE HTATIP2"/>
    <property type="match status" value="1"/>
</dbReference>